<dbReference type="EMBL" id="GG692399">
    <property type="protein sequence ID" value="EER32495.1"/>
    <property type="molecule type" value="Genomic_DNA"/>
</dbReference>
<evidence type="ECO:0000256" key="10">
    <source>
        <dbReference type="ARBA" id="ARBA00038089"/>
    </source>
</evidence>
<evidence type="ECO:0000256" key="8">
    <source>
        <dbReference type="ARBA" id="ARBA00023163"/>
    </source>
</evidence>
<dbReference type="Gene3D" id="3.60.10.10">
    <property type="entry name" value="Endonuclease/exonuclease/phosphatase"/>
    <property type="match status" value="1"/>
</dbReference>
<evidence type="ECO:0000256" key="13">
    <source>
        <dbReference type="SAM" id="MobiDB-lite"/>
    </source>
</evidence>
<dbReference type="InterPro" id="IPR036236">
    <property type="entry name" value="Znf_C2H2_sf"/>
</dbReference>
<dbReference type="SUPFAM" id="SSF56219">
    <property type="entry name" value="DNase I-like"/>
    <property type="match status" value="1"/>
</dbReference>
<evidence type="ECO:0000256" key="1">
    <source>
        <dbReference type="ARBA" id="ARBA00004123"/>
    </source>
</evidence>
<dbReference type="PROSITE" id="PS00028">
    <property type="entry name" value="ZINC_FINGER_C2H2_1"/>
    <property type="match status" value="6"/>
</dbReference>
<evidence type="ECO:0000256" key="11">
    <source>
        <dbReference type="ARBA" id="ARBA00039490"/>
    </source>
</evidence>
<dbReference type="eggNOG" id="KOG1721">
    <property type="taxonomic scope" value="Eukaryota"/>
</dbReference>
<accession>C5MD65</accession>
<evidence type="ECO:0000313" key="16">
    <source>
        <dbReference type="Proteomes" id="UP000002037"/>
    </source>
</evidence>
<feature type="domain" description="C2H2-type" evidence="14">
    <location>
        <begin position="554"/>
        <end position="576"/>
    </location>
</feature>
<keyword evidence="4 12" id="KW-0863">Zinc-finger</keyword>
<dbReference type="SMART" id="SM00355">
    <property type="entry name" value="ZnF_C2H2"/>
    <property type="match status" value="9"/>
</dbReference>
<evidence type="ECO:0000259" key="14">
    <source>
        <dbReference type="PROSITE" id="PS50157"/>
    </source>
</evidence>
<evidence type="ECO:0000256" key="5">
    <source>
        <dbReference type="ARBA" id="ARBA00022833"/>
    </source>
</evidence>
<proteinExistence type="inferred from homology"/>
<dbReference type="KEGG" id="ctp:CTRG_04166"/>
<dbReference type="GO" id="GO:0005634">
    <property type="term" value="C:nucleus"/>
    <property type="evidence" value="ECO:0007669"/>
    <property type="project" value="UniProtKB-SubCell"/>
</dbReference>
<keyword evidence="6" id="KW-0805">Transcription regulation</keyword>
<evidence type="ECO:0000256" key="3">
    <source>
        <dbReference type="ARBA" id="ARBA00022737"/>
    </source>
</evidence>
<evidence type="ECO:0000313" key="15">
    <source>
        <dbReference type="EMBL" id="EER32495.1"/>
    </source>
</evidence>
<gene>
    <name evidence="15" type="ORF">CTRG_04166</name>
</gene>
<evidence type="ECO:0000256" key="4">
    <source>
        <dbReference type="ARBA" id="ARBA00022771"/>
    </source>
</evidence>
<keyword evidence="7" id="KW-0175">Coiled coil</keyword>
<dbReference type="STRING" id="294747.C5MD65"/>
<feature type="compositionally biased region" description="Basic and acidic residues" evidence="13">
    <location>
        <begin position="367"/>
        <end position="378"/>
    </location>
</feature>
<dbReference type="GeneID" id="8299430"/>
<evidence type="ECO:0000256" key="2">
    <source>
        <dbReference type="ARBA" id="ARBA00022723"/>
    </source>
</evidence>
<dbReference type="PROSITE" id="PS50157">
    <property type="entry name" value="ZINC_FINGER_C2H2_2"/>
    <property type="match status" value="8"/>
</dbReference>
<feature type="domain" description="C2H2-type" evidence="14">
    <location>
        <begin position="404"/>
        <end position="433"/>
    </location>
</feature>
<keyword evidence="5" id="KW-0862">Zinc</keyword>
<dbReference type="Gene3D" id="3.30.160.60">
    <property type="entry name" value="Classic Zinc Finger"/>
    <property type="match status" value="5"/>
</dbReference>
<name>C5MD65_CANTT</name>
<keyword evidence="9" id="KW-0539">Nucleus</keyword>
<sequence length="665" mass="77928">MGIIIEGDAYHSVGQELKIISKNIHKTIKKPILTELTHGQDICFLTETTKESNLSALTEFNSYATNEDSLATIFLRRKSSNFKVVDFNVLNHFKNDYSDRVSTVVLGINSTKILLVCVYGPVSNSRKSTFYKTVLQAITDYVDVNPDIHVLLAGDLNLVVDPCLDSAVLNKQRSHEMTATKPIMRYRHKLKIIDCFRNLDQRIISFTCHTVFNCRRIDQILIPIFLHKRVKEFKVFYDGLGNHERLQIRVDISPLLKQEETFEETIQNNYQNRVIRFGVEGKLKGDSCYCSRNNLDKSAFQLKELIFHHLTDRPKSFKKNLEFKIKEDKLTEGYLDVLEEAITETTIGNSEDSDLVVTKRKRPMGHSNDDTRQSKKQRVDEYKGSVYYRTGQVFKKLSVIPNPYICTYKNCSREFSSSKSFRYHVDGHTADRNYECKYKSCNAKFKRSSDRNIHMKNVHRTEDLFECCYPFCAKKFKVKNQRRFHHLLVHQNYRPLICLECKFKCAFPCQLLNHHNEIHKNIRKKKCNQCGARFKRDEHLSNHLKRVHYKIQSYACDECPKSFTTAQSLQRHKDVHKQVFKHKCPQCQYKSHQHQNLLNHIKAVHIGTYDIPCKEITCNRMFKTKSDAKKHHDQVHLDIRPHPCNRCGKRFKRTAHLKEHLTRCG</sequence>
<evidence type="ECO:0000256" key="7">
    <source>
        <dbReference type="ARBA" id="ARBA00023054"/>
    </source>
</evidence>
<dbReference type="InterPro" id="IPR036691">
    <property type="entry name" value="Endo/exonu/phosph_ase_sf"/>
</dbReference>
<evidence type="ECO:0000256" key="9">
    <source>
        <dbReference type="ARBA" id="ARBA00023242"/>
    </source>
</evidence>
<feature type="domain" description="C2H2-type" evidence="14">
    <location>
        <begin position="525"/>
        <end position="553"/>
    </location>
</feature>
<feature type="domain" description="C2H2-type" evidence="14">
    <location>
        <begin position="642"/>
        <end position="660"/>
    </location>
</feature>
<reference evidence="15 16" key="1">
    <citation type="journal article" date="2009" name="Nature">
        <title>Evolution of pathogenicity and sexual reproduction in eight Candida genomes.</title>
        <authorList>
            <person name="Butler G."/>
            <person name="Rasmussen M.D."/>
            <person name="Lin M.F."/>
            <person name="Santos M.A."/>
            <person name="Sakthikumar S."/>
            <person name="Munro C.A."/>
            <person name="Rheinbay E."/>
            <person name="Grabherr M."/>
            <person name="Forche A."/>
            <person name="Reedy J.L."/>
            <person name="Agrafioti I."/>
            <person name="Arnaud M.B."/>
            <person name="Bates S."/>
            <person name="Brown A.J."/>
            <person name="Brunke S."/>
            <person name="Costanzo M.C."/>
            <person name="Fitzpatrick D.A."/>
            <person name="de Groot P.W."/>
            <person name="Harris D."/>
            <person name="Hoyer L.L."/>
            <person name="Hube B."/>
            <person name="Klis F.M."/>
            <person name="Kodira C."/>
            <person name="Lennard N."/>
            <person name="Logue M.E."/>
            <person name="Martin R."/>
            <person name="Neiman A.M."/>
            <person name="Nikolaou E."/>
            <person name="Quail M.A."/>
            <person name="Quinn J."/>
            <person name="Santos M.C."/>
            <person name="Schmitzberger F.F."/>
            <person name="Sherlock G."/>
            <person name="Shah P."/>
            <person name="Silverstein K.A."/>
            <person name="Skrzypek M.S."/>
            <person name="Soll D."/>
            <person name="Staggs R."/>
            <person name="Stansfield I."/>
            <person name="Stumpf M.P."/>
            <person name="Sudbery P.E."/>
            <person name="Srikantha T."/>
            <person name="Zeng Q."/>
            <person name="Berman J."/>
            <person name="Berriman M."/>
            <person name="Heitman J."/>
            <person name="Gow N.A."/>
            <person name="Lorenz M.C."/>
            <person name="Birren B.W."/>
            <person name="Kellis M."/>
            <person name="Cuomo C.A."/>
        </authorList>
    </citation>
    <scope>NUCLEOTIDE SEQUENCE [LARGE SCALE GENOMIC DNA]</scope>
    <source>
        <strain evidence="16">ATCC MYA-3404 / T1</strain>
    </source>
</reference>
<dbReference type="GO" id="GO:0006357">
    <property type="term" value="P:regulation of transcription by RNA polymerase II"/>
    <property type="evidence" value="ECO:0007669"/>
    <property type="project" value="TreeGrafter"/>
</dbReference>
<evidence type="ECO:0000256" key="6">
    <source>
        <dbReference type="ARBA" id="ARBA00023015"/>
    </source>
</evidence>
<dbReference type="PANTHER" id="PTHR46179:SF13">
    <property type="entry name" value="C2H2-TYPE DOMAIN-CONTAINING PROTEIN"/>
    <property type="match status" value="1"/>
</dbReference>
<keyword evidence="16" id="KW-1185">Reference proteome</keyword>
<keyword evidence="3" id="KW-0677">Repeat</keyword>
<feature type="domain" description="C2H2-type" evidence="14">
    <location>
        <begin position="434"/>
        <end position="464"/>
    </location>
</feature>
<dbReference type="GO" id="GO:0008270">
    <property type="term" value="F:zinc ion binding"/>
    <property type="evidence" value="ECO:0007669"/>
    <property type="project" value="UniProtKB-KW"/>
</dbReference>
<feature type="domain" description="C2H2-type" evidence="14">
    <location>
        <begin position="465"/>
        <end position="495"/>
    </location>
</feature>
<dbReference type="SUPFAM" id="SSF57667">
    <property type="entry name" value="beta-beta-alpha zinc fingers"/>
    <property type="match status" value="4"/>
</dbReference>
<evidence type="ECO:0000256" key="12">
    <source>
        <dbReference type="PROSITE-ProRule" id="PRU00042"/>
    </source>
</evidence>
<dbReference type="PANTHER" id="PTHR46179">
    <property type="entry name" value="ZINC FINGER PROTEIN"/>
    <property type="match status" value="1"/>
</dbReference>
<feature type="domain" description="C2H2-type" evidence="14">
    <location>
        <begin position="582"/>
        <end position="610"/>
    </location>
</feature>
<dbReference type="FunFam" id="3.30.160.60:FF:000100">
    <property type="entry name" value="Zinc finger 45-like"/>
    <property type="match status" value="2"/>
</dbReference>
<dbReference type="Proteomes" id="UP000002037">
    <property type="component" value="Unassembled WGS sequence"/>
</dbReference>
<dbReference type="AlphaFoldDB" id="C5MD65"/>
<organism evidence="15 16">
    <name type="scientific">Candida tropicalis (strain ATCC MYA-3404 / T1)</name>
    <name type="common">Yeast</name>
    <dbReference type="NCBI Taxonomy" id="294747"/>
    <lineage>
        <taxon>Eukaryota</taxon>
        <taxon>Fungi</taxon>
        <taxon>Dikarya</taxon>
        <taxon>Ascomycota</taxon>
        <taxon>Saccharomycotina</taxon>
        <taxon>Pichiomycetes</taxon>
        <taxon>Debaryomycetaceae</taxon>
        <taxon>Candida/Lodderomyces clade</taxon>
        <taxon>Candida</taxon>
    </lineage>
</organism>
<dbReference type="RefSeq" id="XP_002549869.1">
    <property type="nucleotide sequence ID" value="XM_002549823.1"/>
</dbReference>
<feature type="region of interest" description="Disordered" evidence="13">
    <location>
        <begin position="358"/>
        <end position="378"/>
    </location>
</feature>
<dbReference type="InterPro" id="IPR051061">
    <property type="entry name" value="Zinc_finger_trans_reg"/>
</dbReference>
<dbReference type="OrthoDB" id="6910977at2759"/>
<dbReference type="Pfam" id="PF00096">
    <property type="entry name" value="zf-C2H2"/>
    <property type="match status" value="3"/>
</dbReference>
<feature type="domain" description="C2H2-type" evidence="14">
    <location>
        <begin position="611"/>
        <end position="641"/>
    </location>
</feature>
<comment type="similarity">
    <text evidence="10">Belongs to the pacC/RIM101 family.</text>
</comment>
<dbReference type="HOGENOM" id="CLU_412762_0_0_1"/>
<keyword evidence="8" id="KW-0804">Transcription</keyword>
<protein>
    <recommendedName>
        <fullName evidence="11">pH-response transcription factor pacC/RIM101</fullName>
    </recommendedName>
</protein>
<comment type="subcellular location">
    <subcellularLocation>
        <location evidence="1">Nucleus</location>
    </subcellularLocation>
</comment>
<dbReference type="InterPro" id="IPR013087">
    <property type="entry name" value="Znf_C2H2_type"/>
</dbReference>
<dbReference type="VEuPathDB" id="FungiDB:CTRG_04166"/>
<keyword evidence="2" id="KW-0479">Metal-binding</keyword>